<keyword evidence="5 7" id="KW-0472">Membrane</keyword>
<dbReference type="OrthoDB" id="9813903at2"/>
<dbReference type="GO" id="GO:0071111">
    <property type="term" value="F:cyclic-guanylate-specific phosphodiesterase activity"/>
    <property type="evidence" value="ECO:0007669"/>
    <property type="project" value="UniProtKB-EC"/>
</dbReference>
<evidence type="ECO:0000256" key="1">
    <source>
        <dbReference type="ARBA" id="ARBA00004651"/>
    </source>
</evidence>
<dbReference type="InterPro" id="IPR042240">
    <property type="entry name" value="CHASE_sf"/>
</dbReference>
<dbReference type="SMART" id="SM00052">
    <property type="entry name" value="EAL"/>
    <property type="match status" value="1"/>
</dbReference>
<evidence type="ECO:0000256" key="2">
    <source>
        <dbReference type="ARBA" id="ARBA00022475"/>
    </source>
</evidence>
<feature type="transmembrane region" description="Helical" evidence="7">
    <location>
        <begin position="32"/>
        <end position="49"/>
    </location>
</feature>
<feature type="domain" description="GGDEF" evidence="10">
    <location>
        <begin position="692"/>
        <end position="825"/>
    </location>
</feature>
<dbReference type="Gene3D" id="3.20.20.450">
    <property type="entry name" value="EAL domain"/>
    <property type="match status" value="1"/>
</dbReference>
<keyword evidence="2" id="KW-1003">Cell membrane</keyword>
<evidence type="ECO:0000256" key="6">
    <source>
        <dbReference type="ARBA" id="ARBA00051114"/>
    </source>
</evidence>
<keyword evidence="3 7" id="KW-0812">Transmembrane</keyword>
<evidence type="ECO:0000313" key="11">
    <source>
        <dbReference type="EMBL" id="THF63370.1"/>
    </source>
</evidence>
<dbReference type="InterPro" id="IPR029787">
    <property type="entry name" value="Nucleotide_cyclase"/>
</dbReference>
<dbReference type="GO" id="GO:0005886">
    <property type="term" value="C:plasma membrane"/>
    <property type="evidence" value="ECO:0007669"/>
    <property type="project" value="UniProtKB-SubCell"/>
</dbReference>
<dbReference type="SUPFAM" id="SSF55073">
    <property type="entry name" value="Nucleotide cyclase"/>
    <property type="match status" value="1"/>
</dbReference>
<evidence type="ECO:0000259" key="10">
    <source>
        <dbReference type="PROSITE" id="PS50887"/>
    </source>
</evidence>
<dbReference type="CDD" id="cd01949">
    <property type="entry name" value="GGDEF"/>
    <property type="match status" value="1"/>
</dbReference>
<dbReference type="GO" id="GO:0007165">
    <property type="term" value="P:signal transduction"/>
    <property type="evidence" value="ECO:0007669"/>
    <property type="project" value="UniProtKB-ARBA"/>
</dbReference>
<feature type="transmembrane region" description="Helical" evidence="7">
    <location>
        <begin position="157"/>
        <end position="176"/>
    </location>
</feature>
<evidence type="ECO:0000313" key="12">
    <source>
        <dbReference type="Proteomes" id="UP000307956"/>
    </source>
</evidence>
<name>A0A4S4AV07_9RHOO</name>
<dbReference type="Gene3D" id="3.30.70.270">
    <property type="match status" value="1"/>
</dbReference>
<feature type="transmembrane region" description="Helical" evidence="7">
    <location>
        <begin position="188"/>
        <end position="208"/>
    </location>
</feature>
<comment type="caution">
    <text evidence="11">The sequence shown here is derived from an EMBL/GenBank/DDBJ whole genome shotgun (WGS) entry which is preliminary data.</text>
</comment>
<evidence type="ECO:0000256" key="4">
    <source>
        <dbReference type="ARBA" id="ARBA00022989"/>
    </source>
</evidence>
<feature type="domain" description="EAL" evidence="9">
    <location>
        <begin position="834"/>
        <end position="1088"/>
    </location>
</feature>
<accession>A0A4S4AV07</accession>
<dbReference type="FunFam" id="3.20.20.450:FF:000001">
    <property type="entry name" value="Cyclic di-GMP phosphodiesterase yahA"/>
    <property type="match status" value="1"/>
</dbReference>
<dbReference type="Gene3D" id="3.30.450.350">
    <property type="entry name" value="CHASE domain"/>
    <property type="match status" value="1"/>
</dbReference>
<protein>
    <submittedName>
        <fullName evidence="11">EAL domain-containing protein</fullName>
    </submittedName>
</protein>
<evidence type="ECO:0000256" key="7">
    <source>
        <dbReference type="SAM" id="Phobius"/>
    </source>
</evidence>
<dbReference type="PROSITE" id="PS50883">
    <property type="entry name" value="EAL"/>
    <property type="match status" value="1"/>
</dbReference>
<dbReference type="InterPro" id="IPR001633">
    <property type="entry name" value="EAL_dom"/>
</dbReference>
<evidence type="ECO:0000259" key="8">
    <source>
        <dbReference type="PROSITE" id="PS50839"/>
    </source>
</evidence>
<feature type="transmembrane region" description="Helical" evidence="7">
    <location>
        <begin position="121"/>
        <end position="145"/>
    </location>
</feature>
<dbReference type="CDD" id="cd01948">
    <property type="entry name" value="EAL"/>
    <property type="match status" value="1"/>
</dbReference>
<comment type="catalytic activity">
    <reaction evidence="6">
        <text>3',3'-c-di-GMP + H2O = 5'-phosphoguanylyl(3'-&gt;5')guanosine + H(+)</text>
        <dbReference type="Rhea" id="RHEA:24902"/>
        <dbReference type="ChEBI" id="CHEBI:15377"/>
        <dbReference type="ChEBI" id="CHEBI:15378"/>
        <dbReference type="ChEBI" id="CHEBI:58754"/>
        <dbReference type="ChEBI" id="CHEBI:58805"/>
        <dbReference type="EC" id="3.1.4.52"/>
    </reaction>
    <physiologicalReaction direction="left-to-right" evidence="6">
        <dbReference type="Rhea" id="RHEA:24903"/>
    </physiologicalReaction>
</comment>
<dbReference type="Pfam" id="PF00563">
    <property type="entry name" value="EAL"/>
    <property type="match status" value="1"/>
</dbReference>
<dbReference type="GO" id="GO:0071732">
    <property type="term" value="P:cellular response to nitric oxide"/>
    <property type="evidence" value="ECO:0007669"/>
    <property type="project" value="UniProtKB-ARBA"/>
</dbReference>
<dbReference type="Pfam" id="PF05231">
    <property type="entry name" value="MASE1"/>
    <property type="match status" value="1"/>
</dbReference>
<dbReference type="PANTHER" id="PTHR44757">
    <property type="entry name" value="DIGUANYLATE CYCLASE DGCP"/>
    <property type="match status" value="1"/>
</dbReference>
<dbReference type="AlphaFoldDB" id="A0A4S4AV07"/>
<dbReference type="InterPro" id="IPR000160">
    <property type="entry name" value="GGDEF_dom"/>
</dbReference>
<dbReference type="InterPro" id="IPR006189">
    <property type="entry name" value="CHASE_dom"/>
</dbReference>
<dbReference type="FunFam" id="3.30.70.270:FF:000001">
    <property type="entry name" value="Diguanylate cyclase domain protein"/>
    <property type="match status" value="1"/>
</dbReference>
<dbReference type="InterPro" id="IPR007895">
    <property type="entry name" value="MASE1"/>
</dbReference>
<dbReference type="Pfam" id="PF03924">
    <property type="entry name" value="CHASE"/>
    <property type="match status" value="1"/>
</dbReference>
<dbReference type="RefSeq" id="WP_136383821.1">
    <property type="nucleotide sequence ID" value="NZ_SSOD01000003.1"/>
</dbReference>
<dbReference type="SUPFAM" id="SSF141868">
    <property type="entry name" value="EAL domain-like"/>
    <property type="match status" value="1"/>
</dbReference>
<dbReference type="InterPro" id="IPR043128">
    <property type="entry name" value="Rev_trsase/Diguanyl_cyclase"/>
</dbReference>
<feature type="transmembrane region" description="Helical" evidence="7">
    <location>
        <begin position="80"/>
        <end position="100"/>
    </location>
</feature>
<dbReference type="Gene3D" id="3.30.450.20">
    <property type="entry name" value="PAS domain"/>
    <property type="match status" value="1"/>
</dbReference>
<reference evidence="11 12" key="1">
    <citation type="submission" date="2019-04" db="EMBL/GenBank/DDBJ databases">
        <title>Azoarcus rhizosphaerae sp. nov. isolated from rhizosphere of Ficus religiosa.</title>
        <authorList>
            <person name="Lin S.-Y."/>
            <person name="Hameed A."/>
            <person name="Hsu Y.-H."/>
            <person name="Young C.-C."/>
        </authorList>
    </citation>
    <scope>NUCLEOTIDE SEQUENCE [LARGE SCALE GENOMIC DNA]</scope>
    <source>
        <strain evidence="11 12">CC-YHH848</strain>
    </source>
</reference>
<dbReference type="InterPro" id="IPR035919">
    <property type="entry name" value="EAL_sf"/>
</dbReference>
<keyword evidence="12" id="KW-1185">Reference proteome</keyword>
<evidence type="ECO:0000256" key="3">
    <source>
        <dbReference type="ARBA" id="ARBA00022692"/>
    </source>
</evidence>
<sequence length="1099" mass="119284">MRRLLIVSGFIALAYAATGWISLQIAVPPGYSAPFFPPAGIALAALLIFGRRHVGGVILGAFAVQVIGVLRSGAPLDLSWTPFVVPLSAGLQALAGAWLARRLIGFPNALDTPGAILRYMLLVAPLGCLVNASIAVPLLTHGGLIPPGEALFNWWNWWVGDTLGVLIASPPMFVFFGNPREDWRTRRLAVALPMSIAIVLTGAALYQLSRWETMRIQTQFNRDSEQLAGAVRKRLDAQIDMMLAVDHFMAISRAVDRHDFREFVTPWLERHPGTQNFGWSPYVEGRRRAAFETAVRAAHGDGFTILARDLQGRTLPAPPAAEHLPIVFVEPFAANAAVYGLDPLSLPATAQAIGHSRRTRAPVVSEGIRLVQERGTQRGVVVYSAVFDHPAGGREPALLGVVSGVLRMDDILAAILDSSGPTDLELCLADPAAAPGNRRLYGPEGCTGDGWLRQHIGRAVPVRFAGREWQLRVRDTVAYIHQLRSWTAWTTIPIGLGTLGMLGAFLLMTSGHTRRISHLVDERTAQLADATRTLAAQGAALNRAQRIARLGSWECEPDGSGLAGSDELGALLHLPAAASLTLEDLSAAVHEDDRPALRGALAAAAQWTGEQALDCRPRDNPGRVLHFQIASEWRDERPVRLRGTVQDVTATRQAEAHIQYLAHYDALTGLPNRSLWLTRAQGALHVAQRHGDSLAVLFLDLDQFKTVNDSLGHPAGDLLLATVASRLAPCLREEDVLARLGGDEFVALLPRLAHPEDAAMVARKMLAALDAPIDIHGQELRPTISIGIAVHPADGDDVDTLLKHADTAMYGAKEAGRNNFQFFVPEMNVRARERLMLENALRRAIERDELSLHYQPQLRADDGRLTGCEALVRWLHPEMGAVMPAQFIPVAEDSGLIVPLGEWVLRQACRQQAAWARAGLGGLMVAVNISALQFRRADFTGAVTRILAETGADPAWIELEITESALMQPSTELHERLVALGRMGLTLALDDFGTGYSSLAYLKRLPISRLKIDRSFVKDLPGDQEDAAVASATLSLGRDLGLEVVAEGVEQPEQFAWLQARGCAKMQGYLFARPMPADEFARWAAAHDPAAVGMLLATG</sequence>
<dbReference type="SMART" id="SM00267">
    <property type="entry name" value="GGDEF"/>
    <property type="match status" value="1"/>
</dbReference>
<dbReference type="SMART" id="SM01079">
    <property type="entry name" value="CHASE"/>
    <property type="match status" value="1"/>
</dbReference>
<evidence type="ECO:0000256" key="5">
    <source>
        <dbReference type="ARBA" id="ARBA00023136"/>
    </source>
</evidence>
<feature type="domain" description="CHASE" evidence="8">
    <location>
        <begin position="251"/>
        <end position="472"/>
    </location>
</feature>
<proteinExistence type="predicted"/>
<keyword evidence="4 7" id="KW-1133">Transmembrane helix</keyword>
<comment type="subcellular location">
    <subcellularLocation>
        <location evidence="1">Cell membrane</location>
        <topology evidence="1">Multi-pass membrane protein</topology>
    </subcellularLocation>
</comment>
<organism evidence="11 12">
    <name type="scientific">Pseudothauera rhizosphaerae</name>
    <dbReference type="NCBI Taxonomy" id="2565932"/>
    <lineage>
        <taxon>Bacteria</taxon>
        <taxon>Pseudomonadati</taxon>
        <taxon>Pseudomonadota</taxon>
        <taxon>Betaproteobacteria</taxon>
        <taxon>Rhodocyclales</taxon>
        <taxon>Zoogloeaceae</taxon>
        <taxon>Pseudothauera</taxon>
    </lineage>
</organism>
<dbReference type="Pfam" id="PF00990">
    <property type="entry name" value="GGDEF"/>
    <property type="match status" value="1"/>
</dbReference>
<evidence type="ECO:0000259" key="9">
    <source>
        <dbReference type="PROSITE" id="PS50883"/>
    </source>
</evidence>
<gene>
    <name evidence="11" type="ORF">E6O51_04715</name>
</gene>
<dbReference type="PANTHER" id="PTHR44757:SF2">
    <property type="entry name" value="BIOFILM ARCHITECTURE MAINTENANCE PROTEIN MBAA"/>
    <property type="match status" value="1"/>
</dbReference>
<feature type="transmembrane region" description="Helical" evidence="7">
    <location>
        <begin position="56"/>
        <end position="74"/>
    </location>
</feature>
<dbReference type="PROSITE" id="PS50887">
    <property type="entry name" value="GGDEF"/>
    <property type="match status" value="1"/>
</dbReference>
<dbReference type="InterPro" id="IPR052155">
    <property type="entry name" value="Biofilm_reg_signaling"/>
</dbReference>
<dbReference type="EMBL" id="SSOD01000003">
    <property type="protein sequence ID" value="THF63370.1"/>
    <property type="molecule type" value="Genomic_DNA"/>
</dbReference>
<dbReference type="NCBIfam" id="TIGR00254">
    <property type="entry name" value="GGDEF"/>
    <property type="match status" value="1"/>
</dbReference>
<dbReference type="Proteomes" id="UP000307956">
    <property type="component" value="Unassembled WGS sequence"/>
</dbReference>
<dbReference type="PROSITE" id="PS50839">
    <property type="entry name" value="CHASE"/>
    <property type="match status" value="1"/>
</dbReference>